<keyword evidence="3" id="KW-1185">Reference proteome</keyword>
<feature type="compositionally biased region" description="Basic and acidic residues" evidence="1">
    <location>
        <begin position="223"/>
        <end position="250"/>
    </location>
</feature>
<evidence type="ECO:0000313" key="3">
    <source>
        <dbReference type="Proteomes" id="UP000016930"/>
    </source>
</evidence>
<dbReference type="EMBL" id="KB445806">
    <property type="protein sequence ID" value="EMD33473.1"/>
    <property type="molecule type" value="Genomic_DNA"/>
</dbReference>
<protein>
    <submittedName>
        <fullName evidence="2">Uncharacterized protein</fullName>
    </submittedName>
</protein>
<evidence type="ECO:0000313" key="2">
    <source>
        <dbReference type="EMBL" id="EMD33473.1"/>
    </source>
</evidence>
<accession>M2Q9F1</accession>
<reference evidence="2 3" key="1">
    <citation type="journal article" date="2012" name="Proc. Natl. Acad. Sci. U.S.A.">
        <title>Comparative genomics of Ceriporiopsis subvermispora and Phanerochaete chrysosporium provide insight into selective ligninolysis.</title>
        <authorList>
            <person name="Fernandez-Fueyo E."/>
            <person name="Ruiz-Duenas F.J."/>
            <person name="Ferreira P."/>
            <person name="Floudas D."/>
            <person name="Hibbett D.S."/>
            <person name="Canessa P."/>
            <person name="Larrondo L.F."/>
            <person name="James T.Y."/>
            <person name="Seelenfreund D."/>
            <person name="Lobos S."/>
            <person name="Polanco R."/>
            <person name="Tello M."/>
            <person name="Honda Y."/>
            <person name="Watanabe T."/>
            <person name="Watanabe T."/>
            <person name="Ryu J.S."/>
            <person name="Kubicek C.P."/>
            <person name="Schmoll M."/>
            <person name="Gaskell J."/>
            <person name="Hammel K.E."/>
            <person name="St John F.J."/>
            <person name="Vanden Wymelenberg A."/>
            <person name="Sabat G."/>
            <person name="Splinter BonDurant S."/>
            <person name="Syed K."/>
            <person name="Yadav J.S."/>
            <person name="Doddapaneni H."/>
            <person name="Subramanian V."/>
            <person name="Lavin J.L."/>
            <person name="Oguiza J.A."/>
            <person name="Perez G."/>
            <person name="Pisabarro A.G."/>
            <person name="Ramirez L."/>
            <person name="Santoyo F."/>
            <person name="Master E."/>
            <person name="Coutinho P.M."/>
            <person name="Henrissat B."/>
            <person name="Lombard V."/>
            <person name="Magnuson J.K."/>
            <person name="Kuees U."/>
            <person name="Hori C."/>
            <person name="Igarashi K."/>
            <person name="Samejima M."/>
            <person name="Held B.W."/>
            <person name="Barry K.W."/>
            <person name="LaButti K.M."/>
            <person name="Lapidus A."/>
            <person name="Lindquist E.A."/>
            <person name="Lucas S.M."/>
            <person name="Riley R."/>
            <person name="Salamov A.A."/>
            <person name="Hoffmeister D."/>
            <person name="Schwenk D."/>
            <person name="Hadar Y."/>
            <person name="Yarden O."/>
            <person name="de Vries R.P."/>
            <person name="Wiebenga A."/>
            <person name="Stenlid J."/>
            <person name="Eastwood D."/>
            <person name="Grigoriev I.V."/>
            <person name="Berka R.M."/>
            <person name="Blanchette R.A."/>
            <person name="Kersten P."/>
            <person name="Martinez A.T."/>
            <person name="Vicuna R."/>
            <person name="Cullen D."/>
        </authorList>
    </citation>
    <scope>NUCLEOTIDE SEQUENCE [LARGE SCALE GENOMIC DNA]</scope>
    <source>
        <strain evidence="2 3">B</strain>
    </source>
</reference>
<feature type="compositionally biased region" description="Basic residues" evidence="1">
    <location>
        <begin position="468"/>
        <end position="477"/>
    </location>
</feature>
<dbReference type="HOGENOM" id="CLU_572365_0_0_1"/>
<feature type="region of interest" description="Disordered" evidence="1">
    <location>
        <begin position="451"/>
        <end position="477"/>
    </location>
</feature>
<dbReference type="AlphaFoldDB" id="M2Q9F1"/>
<proteinExistence type="predicted"/>
<feature type="compositionally biased region" description="Low complexity" evidence="1">
    <location>
        <begin position="108"/>
        <end position="137"/>
    </location>
</feature>
<feature type="region of interest" description="Disordered" evidence="1">
    <location>
        <begin position="156"/>
        <end position="407"/>
    </location>
</feature>
<gene>
    <name evidence="2" type="ORF">CERSUDRAFT_87319</name>
</gene>
<dbReference type="Proteomes" id="UP000016930">
    <property type="component" value="Unassembled WGS sequence"/>
</dbReference>
<dbReference type="OrthoDB" id="3256736at2759"/>
<organism evidence="2 3">
    <name type="scientific">Ceriporiopsis subvermispora (strain B)</name>
    <name type="common">White-rot fungus</name>
    <name type="synonym">Gelatoporia subvermispora</name>
    <dbReference type="NCBI Taxonomy" id="914234"/>
    <lineage>
        <taxon>Eukaryota</taxon>
        <taxon>Fungi</taxon>
        <taxon>Dikarya</taxon>
        <taxon>Basidiomycota</taxon>
        <taxon>Agaricomycotina</taxon>
        <taxon>Agaricomycetes</taxon>
        <taxon>Polyporales</taxon>
        <taxon>Gelatoporiaceae</taxon>
        <taxon>Gelatoporia</taxon>
    </lineage>
</organism>
<evidence type="ECO:0000256" key="1">
    <source>
        <dbReference type="SAM" id="MobiDB-lite"/>
    </source>
</evidence>
<feature type="compositionally biased region" description="Polar residues" evidence="1">
    <location>
        <begin position="365"/>
        <end position="381"/>
    </location>
</feature>
<feature type="region of interest" description="Disordered" evidence="1">
    <location>
        <begin position="99"/>
        <end position="141"/>
    </location>
</feature>
<feature type="compositionally biased region" description="Basic and acidic residues" evidence="1">
    <location>
        <begin position="451"/>
        <end position="461"/>
    </location>
</feature>
<feature type="compositionally biased region" description="Basic and acidic residues" evidence="1">
    <location>
        <begin position="286"/>
        <end position="314"/>
    </location>
</feature>
<sequence>MAAFLTEVKNVRLRKVSGGANTLGTSAGSGGNLMRSASDASRSRFAAGEHSFDAGAARYGDHSFTLGTARIGEKRKRTDFAGDISVDGPERSRRRFSGFTLTELSRPGSSSGLTAGAASASNSSNSSQDSQGSGSSGPFAFTRDFRQSHAWPSIARTETDLTTPSLCSDHEPEAARGAAADNSREQGTESQESLRTPPAIEMPHGHAGHVQEIIDVDAEPDSEPSRRVTHVPEIDLRAIDAEKRHEDAFARRKPTSPLPMDTPRKPLPPARARRAREVTSAADAQKPWKEDRPVRDTRQDGERTSRGSSDHPVDVSDAESDDPLTSYSPLPLTQAPPRQAERAKATTQQSRIAKATERRGGSRQVAETNATTSEGAGTSSAVRRRRTLDEELQRAGDALWAEPEDTVDGVHAEEENGELVGVGTKSKKAGFLAGGGASGIPVFMGVGYVRGAEDSREDRRQQNNTNTRRSKSRMGGD</sequence>
<name>M2Q9F1_CERS8</name>